<evidence type="ECO:0000313" key="2">
    <source>
        <dbReference type="EMBL" id="MSR90848.1"/>
    </source>
</evidence>
<dbReference type="Pfam" id="PF10105">
    <property type="entry name" value="DUF2344"/>
    <property type="match status" value="1"/>
</dbReference>
<proteinExistence type="predicted"/>
<reference evidence="2 3" key="1">
    <citation type="submission" date="2019-08" db="EMBL/GenBank/DDBJ databases">
        <title>In-depth cultivation of the pig gut microbiome towards novel bacterial diversity and tailored functional studies.</title>
        <authorList>
            <person name="Wylensek D."/>
            <person name="Hitch T.C.A."/>
            <person name="Clavel T."/>
        </authorList>
    </citation>
    <scope>NUCLEOTIDE SEQUENCE [LARGE SCALE GENOMIC DNA]</scope>
    <source>
        <strain evidence="2 3">WCA-383-APC-5B</strain>
    </source>
</reference>
<protein>
    <submittedName>
        <fullName evidence="2">DUF2344 domain-containing protein</fullName>
    </submittedName>
</protein>
<dbReference type="NCBIfam" id="TIGR03936">
    <property type="entry name" value="sam_1_link_chp"/>
    <property type="match status" value="1"/>
</dbReference>
<evidence type="ECO:0000313" key="3">
    <source>
        <dbReference type="Proteomes" id="UP000460287"/>
    </source>
</evidence>
<dbReference type="InterPro" id="IPR018768">
    <property type="entry name" value="DUF2344"/>
</dbReference>
<dbReference type="AlphaFoldDB" id="A0A7X2MXE3"/>
<evidence type="ECO:0000259" key="1">
    <source>
        <dbReference type="Pfam" id="PF10105"/>
    </source>
</evidence>
<accession>A0A7X2MXE3</accession>
<dbReference type="RefSeq" id="WP_328598659.1">
    <property type="nucleotide sequence ID" value="NZ_VULX01000005.1"/>
</dbReference>
<keyword evidence="3" id="KW-1185">Reference proteome</keyword>
<gene>
    <name evidence="2" type="ORF">FYJ33_05325</name>
</gene>
<dbReference type="EMBL" id="VULX01000005">
    <property type="protein sequence ID" value="MSR90848.1"/>
    <property type="molecule type" value="Genomic_DNA"/>
</dbReference>
<feature type="domain" description="DUF2344" evidence="1">
    <location>
        <begin position="2"/>
        <end position="192"/>
    </location>
</feature>
<organism evidence="2 3">
    <name type="scientific">Inconstantimicrobium porci</name>
    <dbReference type="NCBI Taxonomy" id="2652291"/>
    <lineage>
        <taxon>Bacteria</taxon>
        <taxon>Bacillati</taxon>
        <taxon>Bacillota</taxon>
        <taxon>Clostridia</taxon>
        <taxon>Eubacteriales</taxon>
        <taxon>Clostridiaceae</taxon>
        <taxon>Inconstantimicrobium</taxon>
    </lineage>
</organism>
<dbReference type="Proteomes" id="UP000460287">
    <property type="component" value="Unassembled WGS sequence"/>
</dbReference>
<comment type="caution">
    <text evidence="2">The sequence shown here is derived from an EMBL/GenBank/DDBJ whole genome shotgun (WGS) entry which is preliminary data.</text>
</comment>
<name>A0A7X2MXE3_9CLOT</name>
<sequence length="233" mass="26652">MRYLIKFTKENSIKFISHLDMLRTIQRIVGKSGIDISYSKGFNPHMATAIAQPLSVGVYSLGDYMDIELESEMDEDKLIETLNEASPETIHFICAKKIPAPLKNEKKIPPSMALIDAAKYTIIIKYNNTDVLSAELDKLFAKSEWITIKKTKKGEKEVDIKKLVKTIEYKIDEDKLILNCLISCGSRENLSPDLLATFIKSNTTNFVEDGFVEIRREEMYTLQDDKLVELYKL</sequence>